<evidence type="ECO:0000256" key="7">
    <source>
        <dbReference type="ARBA" id="ARBA00023242"/>
    </source>
</evidence>
<accession>A0AAD4V1K2</accession>
<evidence type="ECO:0000313" key="10">
    <source>
        <dbReference type="EMBL" id="KAI5315692.1"/>
    </source>
</evidence>
<dbReference type="SUPFAM" id="SSF82199">
    <property type="entry name" value="SET domain"/>
    <property type="match status" value="1"/>
</dbReference>
<proteinExistence type="predicted"/>
<dbReference type="GO" id="GO:0042054">
    <property type="term" value="F:histone methyltransferase activity"/>
    <property type="evidence" value="ECO:0007669"/>
    <property type="project" value="InterPro"/>
</dbReference>
<comment type="caution">
    <text evidence="10">The sequence shown here is derived from an EMBL/GenBank/DDBJ whole genome shotgun (WGS) entry which is preliminary data.</text>
</comment>
<evidence type="ECO:0000256" key="6">
    <source>
        <dbReference type="ARBA" id="ARBA00022833"/>
    </source>
</evidence>
<keyword evidence="6" id="KW-0862">Zinc</keyword>
<dbReference type="EMBL" id="JAJFAZ020000008">
    <property type="protein sequence ID" value="KAI5315692.1"/>
    <property type="molecule type" value="Genomic_DNA"/>
</dbReference>
<keyword evidence="4" id="KW-0808">Transferase</keyword>
<evidence type="ECO:0000256" key="2">
    <source>
        <dbReference type="ARBA" id="ARBA00004286"/>
    </source>
</evidence>
<feature type="compositionally biased region" description="Basic and acidic residues" evidence="8">
    <location>
        <begin position="377"/>
        <end position="388"/>
    </location>
</feature>
<feature type="compositionally biased region" description="Polar residues" evidence="8">
    <location>
        <begin position="234"/>
        <end position="249"/>
    </location>
</feature>
<dbReference type="GO" id="GO:0005634">
    <property type="term" value="C:nucleus"/>
    <property type="evidence" value="ECO:0007669"/>
    <property type="project" value="UniProtKB-SubCell"/>
</dbReference>
<evidence type="ECO:0000256" key="3">
    <source>
        <dbReference type="ARBA" id="ARBA00022454"/>
    </source>
</evidence>
<evidence type="ECO:0000256" key="4">
    <source>
        <dbReference type="ARBA" id="ARBA00022679"/>
    </source>
</evidence>
<dbReference type="PANTHER" id="PTHR46450:SF1">
    <property type="entry name" value="INACTIVE HISTONE-LYSINE N-METHYLTRANSFERASE SUVR1-RELATED"/>
    <property type="match status" value="1"/>
</dbReference>
<dbReference type="Pfam" id="PF05033">
    <property type="entry name" value="Pre-SET"/>
    <property type="match status" value="1"/>
</dbReference>
<dbReference type="InterPro" id="IPR007728">
    <property type="entry name" value="Pre-SET_dom"/>
</dbReference>
<evidence type="ECO:0000313" key="11">
    <source>
        <dbReference type="Proteomes" id="UP001054821"/>
    </source>
</evidence>
<name>A0AAD4V1K2_PRUDU</name>
<dbReference type="SMART" id="SM00468">
    <property type="entry name" value="PreSET"/>
    <property type="match status" value="1"/>
</dbReference>
<dbReference type="PANTHER" id="PTHR46450">
    <property type="entry name" value="INACTIVE HISTONE-LYSINE N-METHYLTRANSFERASE SUVR1-RELATED"/>
    <property type="match status" value="1"/>
</dbReference>
<dbReference type="Gene3D" id="1.10.8.850">
    <property type="entry name" value="Histone-lysine N methyltransferase , C-terminal domain-like"/>
    <property type="match status" value="1"/>
</dbReference>
<dbReference type="Gene3D" id="2.170.270.10">
    <property type="entry name" value="SET domain"/>
    <property type="match status" value="1"/>
</dbReference>
<dbReference type="PROSITE" id="PS50280">
    <property type="entry name" value="SET"/>
    <property type="match status" value="1"/>
</dbReference>
<evidence type="ECO:0000259" key="9">
    <source>
        <dbReference type="PROSITE" id="PS50280"/>
    </source>
</evidence>
<dbReference type="InterPro" id="IPR018848">
    <property type="entry name" value="WIYLD_domain"/>
</dbReference>
<keyword evidence="5" id="KW-0479">Metal-binding</keyword>
<evidence type="ECO:0000256" key="1">
    <source>
        <dbReference type="ARBA" id="ARBA00004123"/>
    </source>
</evidence>
<organism evidence="10 11">
    <name type="scientific">Prunus dulcis</name>
    <name type="common">Almond</name>
    <name type="synonym">Amygdalus dulcis</name>
    <dbReference type="NCBI Taxonomy" id="3755"/>
    <lineage>
        <taxon>Eukaryota</taxon>
        <taxon>Viridiplantae</taxon>
        <taxon>Streptophyta</taxon>
        <taxon>Embryophyta</taxon>
        <taxon>Tracheophyta</taxon>
        <taxon>Spermatophyta</taxon>
        <taxon>Magnoliopsida</taxon>
        <taxon>eudicotyledons</taxon>
        <taxon>Gunneridae</taxon>
        <taxon>Pentapetalae</taxon>
        <taxon>rosids</taxon>
        <taxon>fabids</taxon>
        <taxon>Rosales</taxon>
        <taxon>Rosaceae</taxon>
        <taxon>Amygdaloideae</taxon>
        <taxon>Amygdaleae</taxon>
        <taxon>Prunus</taxon>
    </lineage>
</organism>
<feature type="region of interest" description="Disordered" evidence="8">
    <location>
        <begin position="156"/>
        <end position="302"/>
    </location>
</feature>
<feature type="domain" description="SET" evidence="9">
    <location>
        <begin position="696"/>
        <end position="830"/>
    </location>
</feature>
<keyword evidence="11" id="KW-1185">Reference proteome</keyword>
<dbReference type="GO" id="GO:0005694">
    <property type="term" value="C:chromosome"/>
    <property type="evidence" value="ECO:0007669"/>
    <property type="project" value="UniProtKB-SubCell"/>
</dbReference>
<dbReference type="InterPro" id="IPR025776">
    <property type="entry name" value="SUVR4/1/2"/>
</dbReference>
<dbReference type="CDD" id="cd10538">
    <property type="entry name" value="SET_SETDB-like"/>
    <property type="match status" value="1"/>
</dbReference>
<dbReference type="GO" id="GO:0008270">
    <property type="term" value="F:zinc ion binding"/>
    <property type="evidence" value="ECO:0007669"/>
    <property type="project" value="InterPro"/>
</dbReference>
<feature type="compositionally biased region" description="Polar residues" evidence="8">
    <location>
        <begin position="389"/>
        <end position="399"/>
    </location>
</feature>
<dbReference type="Pfam" id="PF00856">
    <property type="entry name" value="SET"/>
    <property type="match status" value="1"/>
</dbReference>
<protein>
    <recommendedName>
        <fullName evidence="9">SET domain-containing protein</fullName>
    </recommendedName>
</protein>
<dbReference type="PROSITE" id="PS51580">
    <property type="entry name" value="SAM_MT43_3"/>
    <property type="match status" value="1"/>
</dbReference>
<feature type="region of interest" description="Disordered" evidence="8">
    <location>
        <begin position="374"/>
        <end position="399"/>
    </location>
</feature>
<reference evidence="10 11" key="1">
    <citation type="journal article" date="2022" name="G3 (Bethesda)">
        <title>Whole-genome sequence and methylome profiling of the almond [Prunus dulcis (Mill.) D.A. Webb] cultivar 'Nonpareil'.</title>
        <authorList>
            <person name="D'Amico-Willman K.M."/>
            <person name="Ouma W.Z."/>
            <person name="Meulia T."/>
            <person name="Sideli G.M."/>
            <person name="Gradziel T.M."/>
            <person name="Fresnedo-Ramirez J."/>
        </authorList>
    </citation>
    <scope>NUCLEOTIDE SEQUENCE [LARGE SCALE GENOMIC DNA]</scope>
    <source>
        <strain evidence="10">Clone GOH B32 T37-40</strain>
    </source>
</reference>
<dbReference type="Pfam" id="PF10440">
    <property type="entry name" value="WIYLD"/>
    <property type="match status" value="1"/>
</dbReference>
<dbReference type="InterPro" id="IPR046341">
    <property type="entry name" value="SET_dom_sf"/>
</dbReference>
<dbReference type="AlphaFoldDB" id="A0AAD4V1K2"/>
<sequence>MSLFALKRGFLELQEAENSCRATYREIYDFGYARDALKKCGSKNTLSLSLSRSQFIRNAGLDSLNRAPRVFRVQFGIGQLIIRIRGERTVMAQKPKVQAALKAMAELGINEKQVKPVLKRLFKLFDKNWELIEAENYRVLIDAIFDEEENEIVEEKKNCKNYDEEDMEEEPQVRHEASRTSKRLHSSGHESSSQKKKSTNADLESDMEEELPLPHQRERPLKRLRKSHEGQVSPFPNTCNPMLGDTSSVRPKVEKDELLGTRSPQQLRDITRSPESRAELQQPISPHIGNKNKGKQPVMSKPLAPHGVRFKELVVAEPGIILLPKQNVNTHQLLKPKDEPFTDDMAQDEVPIAAILPDPSSEENPILQDGATVEQNDQEHVASQEKESTTNGIQASYNEGNTNSELATIEEESPSNLEIASSPLGEDGSISVAPNLDALRKTTAWDAGGGTKELLCMQSFSLNGSVSIEHPTVVTASQVPRLPLSLNGFGECREACGRTASNGFSEVNKEGGLEDSRDLVVVQQSDLTTDDLRAYHDINDITKGAERVTIPWVNEMNSECPLSFFYISRSLVFQDADVNFCLSGIGDGDCCSTCLGDCLSVPVRCACACQTGGEFAYTPEGLVKDDFLEECISMTRSPQQHHPLYCKSCPLERVKNDDCLEPCKGHSRRKFIKECWSKCGCVMQCGNRVVQRGLNCKLQVFFTSDGKGWGLRTLEDLPKGAFVCEYVGEVLTSKELQERNIQSARSGKRPYPVLLDANWGLKADLRNEEALCLDATKYGNVARFINHRCLDANLVEIPVEVETPDHCYYHIAFFTTRKVDALEELNWDYGIDFDDHDHPVKVFQCRCGSKFCRNMKRSNRSRSASIAA</sequence>
<evidence type="ECO:0000256" key="5">
    <source>
        <dbReference type="ARBA" id="ARBA00022723"/>
    </source>
</evidence>
<dbReference type="InterPro" id="IPR001214">
    <property type="entry name" value="SET_dom"/>
</dbReference>
<keyword evidence="3" id="KW-0158">Chromosome</keyword>
<dbReference type="InterPro" id="IPR043017">
    <property type="entry name" value="WIYLD_dom_sf"/>
</dbReference>
<dbReference type="Proteomes" id="UP001054821">
    <property type="component" value="Chromosome 8"/>
</dbReference>
<dbReference type="SMART" id="SM00317">
    <property type="entry name" value="SET"/>
    <property type="match status" value="1"/>
</dbReference>
<keyword evidence="7" id="KW-0539">Nucleus</keyword>
<dbReference type="FunFam" id="2.170.270.10:FF:000046">
    <property type="entry name" value="SET-domain containing protein lysine methyltransferase family protein"/>
    <property type="match status" value="1"/>
</dbReference>
<comment type="subcellular location">
    <subcellularLocation>
        <location evidence="2">Chromosome</location>
    </subcellularLocation>
    <subcellularLocation>
        <location evidence="1">Nucleus</location>
    </subcellularLocation>
</comment>
<gene>
    <name evidence="10" type="ORF">L3X38_044868</name>
</gene>
<feature type="compositionally biased region" description="Basic and acidic residues" evidence="8">
    <location>
        <begin position="269"/>
        <end position="278"/>
    </location>
</feature>
<evidence type="ECO:0000256" key="8">
    <source>
        <dbReference type="SAM" id="MobiDB-lite"/>
    </source>
</evidence>